<dbReference type="CDD" id="cd00448">
    <property type="entry name" value="YjgF_YER057c_UK114_family"/>
    <property type="match status" value="1"/>
</dbReference>
<evidence type="ECO:0000313" key="3">
    <source>
        <dbReference type="Proteomes" id="UP001521150"/>
    </source>
</evidence>
<dbReference type="PANTHER" id="PTHR11803">
    <property type="entry name" value="2-IMINOBUTANOATE/2-IMINOPROPANOATE DEAMINASE RIDA"/>
    <property type="match status" value="1"/>
</dbReference>
<protein>
    <submittedName>
        <fullName evidence="2">RidA family protein</fullName>
    </submittedName>
</protein>
<accession>A0ABS8Z5G3</accession>
<sequence>MNPEPAFEVIGDTERIYGLSGLPFVPAVRVPAGRDLVFLSGVLGGATPDDDASDIRSETHRLFRNMARVLAEAGAEFTDIVSVTKFLVDIERDNSAVVEVMRQYFPVFPTQVFHVIPG</sequence>
<organism evidence="2 3">
    <name type="scientific">Kibdelosporangium philippinense</name>
    <dbReference type="NCBI Taxonomy" id="211113"/>
    <lineage>
        <taxon>Bacteria</taxon>
        <taxon>Bacillati</taxon>
        <taxon>Actinomycetota</taxon>
        <taxon>Actinomycetes</taxon>
        <taxon>Pseudonocardiales</taxon>
        <taxon>Pseudonocardiaceae</taxon>
        <taxon>Kibdelosporangium</taxon>
    </lineage>
</organism>
<dbReference type="RefSeq" id="WP_233723284.1">
    <property type="nucleotide sequence ID" value="NZ_JAJVCN010000001.1"/>
</dbReference>
<dbReference type="PANTHER" id="PTHR11803:SF58">
    <property type="entry name" value="PROTEIN HMF1-RELATED"/>
    <property type="match status" value="1"/>
</dbReference>
<dbReference type="InterPro" id="IPR006175">
    <property type="entry name" value="YjgF/YER057c/UK114"/>
</dbReference>
<dbReference type="Proteomes" id="UP001521150">
    <property type="component" value="Unassembled WGS sequence"/>
</dbReference>
<dbReference type="EMBL" id="JAJVCN010000001">
    <property type="protein sequence ID" value="MCE7002259.1"/>
    <property type="molecule type" value="Genomic_DNA"/>
</dbReference>
<dbReference type="Gene3D" id="3.30.1330.40">
    <property type="entry name" value="RutC-like"/>
    <property type="match status" value="1"/>
</dbReference>
<dbReference type="SUPFAM" id="SSF55298">
    <property type="entry name" value="YjgF-like"/>
    <property type="match status" value="1"/>
</dbReference>
<dbReference type="Pfam" id="PF01042">
    <property type="entry name" value="Ribonuc_L-PSP"/>
    <property type="match status" value="1"/>
</dbReference>
<dbReference type="InterPro" id="IPR035959">
    <property type="entry name" value="RutC-like_sf"/>
</dbReference>
<comment type="similarity">
    <text evidence="1">Belongs to the RutC family.</text>
</comment>
<evidence type="ECO:0000256" key="1">
    <source>
        <dbReference type="ARBA" id="ARBA00010552"/>
    </source>
</evidence>
<reference evidence="2 3" key="1">
    <citation type="submission" date="2021-12" db="EMBL/GenBank/DDBJ databases">
        <title>Genome sequence of Kibdelosporangium philippinense ATCC 49844.</title>
        <authorList>
            <person name="Fedorov E.A."/>
            <person name="Omeragic M."/>
            <person name="Shalygina K.F."/>
            <person name="Maclea K.S."/>
        </authorList>
    </citation>
    <scope>NUCLEOTIDE SEQUENCE [LARGE SCALE GENOMIC DNA]</scope>
    <source>
        <strain evidence="2 3">ATCC 49844</strain>
    </source>
</reference>
<name>A0ABS8Z5G3_9PSEU</name>
<evidence type="ECO:0000313" key="2">
    <source>
        <dbReference type="EMBL" id="MCE7002259.1"/>
    </source>
</evidence>
<gene>
    <name evidence="2" type="ORF">LWC34_05365</name>
</gene>
<comment type="caution">
    <text evidence="2">The sequence shown here is derived from an EMBL/GenBank/DDBJ whole genome shotgun (WGS) entry which is preliminary data.</text>
</comment>
<keyword evidence="3" id="KW-1185">Reference proteome</keyword>
<proteinExistence type="inferred from homology"/>